<evidence type="ECO:0000259" key="2">
    <source>
        <dbReference type="Pfam" id="PF02486"/>
    </source>
</evidence>
<accession>A0A9Q7XW84</accession>
<dbReference type="Proteomes" id="UP000254259">
    <property type="component" value="Plasmid CBM2636_mp"/>
</dbReference>
<evidence type="ECO:0000256" key="1">
    <source>
        <dbReference type="SAM" id="MobiDB-lite"/>
    </source>
</evidence>
<proteinExistence type="predicted"/>
<evidence type="ECO:0000313" key="4">
    <source>
        <dbReference type="Proteomes" id="UP000254259"/>
    </source>
</evidence>
<protein>
    <submittedName>
        <fullName evidence="3">Plasmid pJTPS1 DNA, complete sequence</fullName>
    </submittedName>
</protein>
<gene>
    <name evidence="3" type="ORF">CBM2636_MP20665</name>
</gene>
<organism evidence="3 4">
    <name type="scientific">Cupriavidus taiwanensis</name>
    <dbReference type="NCBI Taxonomy" id="164546"/>
    <lineage>
        <taxon>Bacteria</taxon>
        <taxon>Pseudomonadati</taxon>
        <taxon>Pseudomonadota</taxon>
        <taxon>Betaproteobacteria</taxon>
        <taxon>Burkholderiales</taxon>
        <taxon>Burkholderiaceae</taxon>
        <taxon>Cupriavidus</taxon>
    </lineage>
</organism>
<dbReference type="RefSeq" id="WP_115713270.1">
    <property type="nucleotide sequence ID" value="NZ_LT984814.1"/>
</dbReference>
<dbReference type="InterPro" id="IPR003491">
    <property type="entry name" value="REP-like_C"/>
</dbReference>
<name>A0A9Q7XW84_9BURK</name>
<dbReference type="EMBL" id="LT984814">
    <property type="protein sequence ID" value="SPD67815.1"/>
    <property type="molecule type" value="Genomic_DNA"/>
</dbReference>
<dbReference type="Pfam" id="PF02486">
    <property type="entry name" value="Rep_trans"/>
    <property type="match status" value="1"/>
</dbReference>
<feature type="domain" description="Replication initiation protein-like C-terminal" evidence="2">
    <location>
        <begin position="157"/>
        <end position="316"/>
    </location>
</feature>
<feature type="region of interest" description="Disordered" evidence="1">
    <location>
        <begin position="12"/>
        <end position="47"/>
    </location>
</feature>
<reference evidence="3 4" key="1">
    <citation type="submission" date="2018-01" db="EMBL/GenBank/DDBJ databases">
        <authorList>
            <person name="Clerissi C."/>
        </authorList>
    </citation>
    <scope>NUCLEOTIDE SEQUENCE [LARGE SCALE GENOMIC DNA]</scope>
    <source>
        <strain evidence="3">Cupriavidus taiwanensis SWF 66322</strain>
        <plasmid evidence="4">cbm2636_mp</plasmid>
    </source>
</reference>
<geneLocation type="plasmid" evidence="4">
    <name>cbm2636_mp</name>
</geneLocation>
<keyword evidence="3" id="KW-0614">Plasmid</keyword>
<dbReference type="AlphaFoldDB" id="A0A9Q7XW84"/>
<evidence type="ECO:0000313" key="3">
    <source>
        <dbReference type="EMBL" id="SPD67815.1"/>
    </source>
</evidence>
<sequence>MAARVDFHGEILGGSADLPAGAAARSDADRPVGSSPRPVKRGESGQREAQQTIVDWLTFTFLPTGSIGDAFEQLARYFQLWFGLPVTLSANGYGFRRYESSSDLMAYVNGQTVRLGIIGAGGEHVGGTICLDLSGVGCAAVVDWDAVYATVQDLDARITRCDLARDFCEGEVTVDQVESLYFAGDFNAGGRIPVYRRIESGVAGAGACGGRTLEIGRRKNGKMLRAYEKGRQLGKQDSEWLRIEIEFRSKDRVVDHRILIDRDSYFVGAYKALEAFLEADPKRLATDQKTALEVQDEIVCERALDHAQHQYGKLVEYASISDRYQNAAALVARITRRGVPAQAFKTAVARHVHGGHVIPSNLRE</sequence>